<reference evidence="2" key="1">
    <citation type="submission" date="2020-01" db="EMBL/GenBank/DDBJ databases">
        <title>Genome sequence of Kobresia littledalei, the first chromosome-level genome in the family Cyperaceae.</title>
        <authorList>
            <person name="Qu G."/>
        </authorList>
    </citation>
    <scope>NUCLEOTIDE SEQUENCE</scope>
    <source>
        <strain evidence="2">C.B.Clarke</strain>
        <tissue evidence="2">Leaf</tissue>
    </source>
</reference>
<accession>A0A833VK38</accession>
<sequence length="123" mass="13485">MSVTGIQEEVEYASCDCCGLTEECTPAYISLVRSRYNGRWICGLCGEAVEEEITRSADLAISFEQALERHASFCRAVRSPPADHLINTVRNLLRKSRSAPASPRRKDDLDGPGGSSLRPLIAD</sequence>
<dbReference type="AlphaFoldDB" id="A0A833VK38"/>
<dbReference type="Pfam" id="PF07911">
    <property type="entry name" value="DUF1677"/>
    <property type="match status" value="1"/>
</dbReference>
<keyword evidence="3" id="KW-1185">Reference proteome</keyword>
<organism evidence="2 3">
    <name type="scientific">Carex littledalei</name>
    <dbReference type="NCBI Taxonomy" id="544730"/>
    <lineage>
        <taxon>Eukaryota</taxon>
        <taxon>Viridiplantae</taxon>
        <taxon>Streptophyta</taxon>
        <taxon>Embryophyta</taxon>
        <taxon>Tracheophyta</taxon>
        <taxon>Spermatophyta</taxon>
        <taxon>Magnoliopsida</taxon>
        <taxon>Liliopsida</taxon>
        <taxon>Poales</taxon>
        <taxon>Cyperaceae</taxon>
        <taxon>Cyperoideae</taxon>
        <taxon>Cariceae</taxon>
        <taxon>Carex</taxon>
        <taxon>Carex subgen. Euthyceras</taxon>
    </lineage>
</organism>
<evidence type="ECO:0000256" key="1">
    <source>
        <dbReference type="SAM" id="MobiDB-lite"/>
    </source>
</evidence>
<evidence type="ECO:0000313" key="2">
    <source>
        <dbReference type="EMBL" id="KAF3326534.1"/>
    </source>
</evidence>
<dbReference type="PANTHER" id="PTHR33108:SF32">
    <property type="entry name" value="DUF1677 FAMILY PROTEIN (DUF1677)"/>
    <property type="match status" value="1"/>
</dbReference>
<dbReference type="PANTHER" id="PTHR33108">
    <property type="entry name" value="OS01G0745000 PROTEIN"/>
    <property type="match status" value="1"/>
</dbReference>
<feature type="region of interest" description="Disordered" evidence="1">
    <location>
        <begin position="95"/>
        <end position="123"/>
    </location>
</feature>
<dbReference type="EMBL" id="SWLB01000018">
    <property type="protein sequence ID" value="KAF3326534.1"/>
    <property type="molecule type" value="Genomic_DNA"/>
</dbReference>
<evidence type="ECO:0008006" key="4">
    <source>
        <dbReference type="Google" id="ProtNLM"/>
    </source>
</evidence>
<gene>
    <name evidence="2" type="ORF">FCM35_KLT08164</name>
</gene>
<dbReference type="InterPro" id="IPR012876">
    <property type="entry name" value="DUF1677_pln"/>
</dbReference>
<protein>
    <recommendedName>
        <fullName evidence="4">DUF1677 family protein</fullName>
    </recommendedName>
</protein>
<comment type="caution">
    <text evidence="2">The sequence shown here is derived from an EMBL/GenBank/DDBJ whole genome shotgun (WGS) entry which is preliminary data.</text>
</comment>
<evidence type="ECO:0000313" key="3">
    <source>
        <dbReference type="Proteomes" id="UP000623129"/>
    </source>
</evidence>
<dbReference type="OrthoDB" id="1911663at2759"/>
<name>A0A833VK38_9POAL</name>
<dbReference type="Proteomes" id="UP000623129">
    <property type="component" value="Unassembled WGS sequence"/>
</dbReference>
<proteinExistence type="predicted"/>